<organism evidence="1 2">
    <name type="scientific">Choanephora cucurbitarum</name>
    <dbReference type="NCBI Taxonomy" id="101091"/>
    <lineage>
        <taxon>Eukaryota</taxon>
        <taxon>Fungi</taxon>
        <taxon>Fungi incertae sedis</taxon>
        <taxon>Mucoromycota</taxon>
        <taxon>Mucoromycotina</taxon>
        <taxon>Mucoromycetes</taxon>
        <taxon>Mucorales</taxon>
        <taxon>Mucorineae</taxon>
        <taxon>Choanephoraceae</taxon>
        <taxon>Choanephoroideae</taxon>
        <taxon>Choanephora</taxon>
    </lineage>
</organism>
<dbReference type="EMBL" id="LUGH01001592">
    <property type="protein sequence ID" value="OBZ80932.1"/>
    <property type="molecule type" value="Genomic_DNA"/>
</dbReference>
<dbReference type="Proteomes" id="UP000093000">
    <property type="component" value="Unassembled WGS sequence"/>
</dbReference>
<proteinExistence type="predicted"/>
<dbReference type="InParanoid" id="A0A1C7MVV9"/>
<comment type="caution">
    <text evidence="1">The sequence shown here is derived from an EMBL/GenBank/DDBJ whole genome shotgun (WGS) entry which is preliminary data.</text>
</comment>
<protein>
    <submittedName>
        <fullName evidence="1">Uncharacterized protein</fullName>
    </submittedName>
</protein>
<reference evidence="1 2" key="1">
    <citation type="submission" date="2016-03" db="EMBL/GenBank/DDBJ databases">
        <title>Choanephora cucurbitarum.</title>
        <authorList>
            <person name="Min B."/>
            <person name="Park H."/>
            <person name="Park J.-H."/>
            <person name="Shin H.-D."/>
            <person name="Choi I.-G."/>
        </authorList>
    </citation>
    <scope>NUCLEOTIDE SEQUENCE [LARGE SCALE GENOMIC DNA]</scope>
    <source>
        <strain evidence="1 2">KUS-F28377</strain>
    </source>
</reference>
<dbReference type="STRING" id="101091.A0A1C7MVV9"/>
<accession>A0A1C7MVV9</accession>
<evidence type="ECO:0000313" key="2">
    <source>
        <dbReference type="Proteomes" id="UP000093000"/>
    </source>
</evidence>
<name>A0A1C7MVV9_9FUNG</name>
<keyword evidence="2" id="KW-1185">Reference proteome</keyword>
<dbReference type="AlphaFoldDB" id="A0A1C7MVV9"/>
<gene>
    <name evidence="1" type="ORF">A0J61_11019</name>
</gene>
<evidence type="ECO:0000313" key="1">
    <source>
        <dbReference type="EMBL" id="OBZ80932.1"/>
    </source>
</evidence>
<feature type="non-terminal residue" evidence="1">
    <location>
        <position position="181"/>
    </location>
</feature>
<sequence length="181" mass="20507">MSNVYCAACNEPGHLRRTFRGCRMNPLNQANISDAVNQPSNLNHNFINEPSRTTRRVRSRNQQPTLNIAKDTTALPTVRDDRGSMNCVCSYCDAMMWIEERVVRSSKIHPEFQLCCCKRKSILPSLQHTLGEISDLLTNNDLISKEFQRNIRLYNSSLSFTSFAGSPYHLIGSVMPPNNAN</sequence>
<dbReference type="OrthoDB" id="2289155at2759"/>